<reference evidence="2 3" key="1">
    <citation type="submission" date="2017-04" db="EMBL/GenBank/DDBJ databases">
        <title>Draft genome sequence of Tuber borchii Vittad., a whitish edible truffle.</title>
        <authorList>
            <consortium name="DOE Joint Genome Institute"/>
            <person name="Murat C."/>
            <person name="Kuo A."/>
            <person name="Barry K.W."/>
            <person name="Clum A."/>
            <person name="Dockter R.B."/>
            <person name="Fauchery L."/>
            <person name="Iotti M."/>
            <person name="Kohler A."/>
            <person name="Labutti K."/>
            <person name="Lindquist E.A."/>
            <person name="Lipzen A."/>
            <person name="Ohm R.A."/>
            <person name="Wang M."/>
            <person name="Grigoriev I.V."/>
            <person name="Zambonelli A."/>
            <person name="Martin F.M."/>
        </authorList>
    </citation>
    <scope>NUCLEOTIDE SEQUENCE [LARGE SCALE GENOMIC DNA]</scope>
    <source>
        <strain evidence="2 3">Tbo3840</strain>
    </source>
</reference>
<name>A0A2T6ZCY6_TUBBO</name>
<organism evidence="2 3">
    <name type="scientific">Tuber borchii</name>
    <name type="common">White truffle</name>
    <dbReference type="NCBI Taxonomy" id="42251"/>
    <lineage>
        <taxon>Eukaryota</taxon>
        <taxon>Fungi</taxon>
        <taxon>Dikarya</taxon>
        <taxon>Ascomycota</taxon>
        <taxon>Pezizomycotina</taxon>
        <taxon>Pezizomycetes</taxon>
        <taxon>Pezizales</taxon>
        <taxon>Tuberaceae</taxon>
        <taxon>Tuber</taxon>
    </lineage>
</organism>
<sequence>MSSTPILPNALQPLTDHLNAILSNPSDTPLDTGLVETFTVQLTEDQLKPLVPSLVPLISSTLFVLHEDPSPLTTLLRGLLSTTSFSEILPLATPDTILQTLSAPVLPIQHLGIALLQKATFAVSDAGIVASWTDVIKKLLELMLVSEDTGISSKSLDLLLSLLKVDSPKANGTGLVWRRMLEDRGVYELFFKLCSWRGDALPGGKRAKTEGQGRLLEFVAKLAELDFDAVVASRFPEIEKKFSVSAEDPCQGLLDFAARHAIRVDDDVMMHMLLLDFYAALLNSAGPAPSSAERPLDYLRKSGLHGSTIGRYLAPEAYSDSSLVQGFLESKAAEYIATFASLHPKELLAEPMPETPDSRQPKRRRTSDTPPGAEPKPLTQVLLERIQFRIEESRQHPHPPSLRILTSLPPSLLIASYPASVISKIPLSPPQAAYISTLSSLFATKEIYFAYSDAHPELWKTLLEYASTLALRNEALASLDLIEKLSQNGVWGLREVLESPGIMTYLITPNSRYAAGGGDPESSAFRISVKKWETLKTIERVLGEWMDEVPGATGWAVVIAERTRIGVWGSRAGGEVATAEM</sequence>
<dbReference type="STRING" id="42251.A0A2T6ZCY6"/>
<dbReference type="AlphaFoldDB" id="A0A2T6ZCY6"/>
<protein>
    <submittedName>
        <fullName evidence="2">Uncharacterized protein</fullName>
    </submittedName>
</protein>
<dbReference type="Proteomes" id="UP000244722">
    <property type="component" value="Unassembled WGS sequence"/>
</dbReference>
<proteinExistence type="predicted"/>
<feature type="region of interest" description="Disordered" evidence="1">
    <location>
        <begin position="347"/>
        <end position="378"/>
    </location>
</feature>
<dbReference type="OrthoDB" id="4538483at2759"/>
<comment type="caution">
    <text evidence="2">The sequence shown here is derived from an EMBL/GenBank/DDBJ whole genome shotgun (WGS) entry which is preliminary data.</text>
</comment>
<evidence type="ECO:0000313" key="3">
    <source>
        <dbReference type="Proteomes" id="UP000244722"/>
    </source>
</evidence>
<evidence type="ECO:0000256" key="1">
    <source>
        <dbReference type="SAM" id="MobiDB-lite"/>
    </source>
</evidence>
<dbReference type="Gene3D" id="1.25.10.50">
    <property type="match status" value="1"/>
</dbReference>
<evidence type="ECO:0000313" key="2">
    <source>
        <dbReference type="EMBL" id="PUU73352.1"/>
    </source>
</evidence>
<dbReference type="EMBL" id="NESQ01000385">
    <property type="protein sequence ID" value="PUU73352.1"/>
    <property type="molecule type" value="Genomic_DNA"/>
</dbReference>
<accession>A0A2T6ZCY6</accession>
<keyword evidence="3" id="KW-1185">Reference proteome</keyword>
<gene>
    <name evidence="2" type="ORF">B9Z19DRAFT_1004958</name>
</gene>